<dbReference type="AlphaFoldDB" id="A0A892IG22"/>
<accession>A0A892IG22</accession>
<evidence type="ECO:0000313" key="3">
    <source>
        <dbReference type="Proteomes" id="UP000625568"/>
    </source>
</evidence>
<proteinExistence type="predicted"/>
<gene>
    <name evidence="2" type="ORF">I6K02_21865</name>
</gene>
<dbReference type="EMBL" id="CP069483">
    <property type="protein sequence ID" value="QRO80824.1"/>
    <property type="molecule type" value="Genomic_DNA"/>
</dbReference>
<dbReference type="GeneID" id="93129054"/>
<dbReference type="Proteomes" id="UP000625568">
    <property type="component" value="Chromosome 2"/>
</dbReference>
<reference evidence="2 3" key="1">
    <citation type="submission" date="2021-02" db="EMBL/GenBank/DDBJ databases">
        <title>FDA dAtabase for Regulatory Grade micrObial Sequences (FDA-ARGOS): Supporting development and validation of Infectious Disease Dx tests.</title>
        <authorList>
            <person name="Minogue T."/>
            <person name="Wolcott M."/>
            <person name="Wasieloski L."/>
            <person name="Aguilar W."/>
            <person name="Moore D."/>
            <person name="Jaissle J."/>
            <person name="Tallon L."/>
            <person name="Sadzewicz L."/>
            <person name="Zhao X."/>
            <person name="Boylan J."/>
            <person name="Ott S."/>
            <person name="Bowen H."/>
            <person name="Vavikolanu K."/>
            <person name="Mehta A."/>
            <person name="Aluvathingal J."/>
            <person name="Nadendla S."/>
            <person name="Yan Y."/>
            <person name="Sichtig H."/>
        </authorList>
    </citation>
    <scope>NUCLEOTIDE SEQUENCE [LARGE SCALE GENOMIC DNA]</scope>
    <source>
        <strain evidence="2 3">FDAARGOS_1272</strain>
    </source>
</reference>
<evidence type="ECO:0000256" key="1">
    <source>
        <dbReference type="SAM" id="MobiDB-lite"/>
    </source>
</evidence>
<sequence length="64" mass="6617">MLQAAAGTRGEQPAKTSAGGEHDPDGYVRKFGADAFSGQAERAMLPSQLLPNDAISGNALDATW</sequence>
<dbReference type="RefSeq" id="WP_006766696.1">
    <property type="nucleotide sequence ID" value="NZ_CABVPR010000001.1"/>
</dbReference>
<protein>
    <submittedName>
        <fullName evidence="2">Uncharacterized protein</fullName>
    </submittedName>
</protein>
<organism evidence="2 3">
    <name type="scientific">Burkholderia dolosa</name>
    <dbReference type="NCBI Taxonomy" id="152500"/>
    <lineage>
        <taxon>Bacteria</taxon>
        <taxon>Pseudomonadati</taxon>
        <taxon>Pseudomonadota</taxon>
        <taxon>Betaproteobacteria</taxon>
        <taxon>Burkholderiales</taxon>
        <taxon>Burkholderiaceae</taxon>
        <taxon>Burkholderia</taxon>
        <taxon>Burkholderia cepacia complex</taxon>
    </lineage>
</organism>
<feature type="region of interest" description="Disordered" evidence="1">
    <location>
        <begin position="1"/>
        <end position="30"/>
    </location>
</feature>
<evidence type="ECO:0000313" key="2">
    <source>
        <dbReference type="EMBL" id="QRO80824.1"/>
    </source>
</evidence>
<name>A0A892IG22_9BURK</name>
<keyword evidence="3" id="KW-1185">Reference proteome</keyword>
<feature type="compositionally biased region" description="Basic and acidic residues" evidence="1">
    <location>
        <begin position="20"/>
        <end position="30"/>
    </location>
</feature>